<keyword evidence="1" id="KW-0812">Transmembrane</keyword>
<evidence type="ECO:0008006" key="4">
    <source>
        <dbReference type="Google" id="ProtNLM"/>
    </source>
</evidence>
<dbReference type="GO" id="GO:0016757">
    <property type="term" value="F:glycosyltransferase activity"/>
    <property type="evidence" value="ECO:0007669"/>
    <property type="project" value="InterPro"/>
</dbReference>
<dbReference type="PANTHER" id="PTHR31410">
    <property type="entry name" value="TRANSMEMBRANE PROTEIN 246"/>
    <property type="match status" value="1"/>
</dbReference>
<dbReference type="PANTHER" id="PTHR31410:SF1">
    <property type="entry name" value="POST-GPI ATTACHMENT TO PROTEINS FACTOR 4"/>
    <property type="match status" value="1"/>
</dbReference>
<protein>
    <recommendedName>
        <fullName evidence="4">Glycosyltransferase</fullName>
    </recommendedName>
</protein>
<feature type="transmembrane region" description="Helical" evidence="1">
    <location>
        <begin position="86"/>
        <end position="106"/>
    </location>
</feature>
<dbReference type="InterPro" id="IPR029675">
    <property type="entry name" value="PGAP4"/>
</dbReference>
<dbReference type="GO" id="GO:0000139">
    <property type="term" value="C:Golgi membrane"/>
    <property type="evidence" value="ECO:0007669"/>
    <property type="project" value="InterPro"/>
</dbReference>
<keyword evidence="3" id="KW-1185">Reference proteome</keyword>
<comment type="caution">
    <text evidence="2">The sequence shown here is derived from an EMBL/GenBank/DDBJ whole genome shotgun (WGS) entry which is preliminary data.</text>
</comment>
<evidence type="ECO:0000313" key="3">
    <source>
        <dbReference type="Proteomes" id="UP001432027"/>
    </source>
</evidence>
<dbReference type="EMBL" id="BTSX01000002">
    <property type="protein sequence ID" value="GMS82356.1"/>
    <property type="molecule type" value="Genomic_DNA"/>
</dbReference>
<dbReference type="Proteomes" id="UP001432027">
    <property type="component" value="Unassembled WGS sequence"/>
</dbReference>
<accession>A0AAV5SS41</accession>
<reference evidence="2" key="1">
    <citation type="submission" date="2023-10" db="EMBL/GenBank/DDBJ databases">
        <title>Genome assembly of Pristionchus species.</title>
        <authorList>
            <person name="Yoshida K."/>
            <person name="Sommer R.J."/>
        </authorList>
    </citation>
    <scope>NUCLEOTIDE SEQUENCE</scope>
    <source>
        <strain evidence="2">RS0144</strain>
    </source>
</reference>
<evidence type="ECO:0000256" key="1">
    <source>
        <dbReference type="SAM" id="Phobius"/>
    </source>
</evidence>
<gene>
    <name evidence="2" type="ORF">PENTCL1PPCAC_4531</name>
</gene>
<feature type="non-terminal residue" evidence="2">
    <location>
        <position position="200"/>
    </location>
</feature>
<evidence type="ECO:0000313" key="2">
    <source>
        <dbReference type="EMBL" id="GMS82356.1"/>
    </source>
</evidence>
<organism evidence="2 3">
    <name type="scientific">Pristionchus entomophagus</name>
    <dbReference type="NCBI Taxonomy" id="358040"/>
    <lineage>
        <taxon>Eukaryota</taxon>
        <taxon>Metazoa</taxon>
        <taxon>Ecdysozoa</taxon>
        <taxon>Nematoda</taxon>
        <taxon>Chromadorea</taxon>
        <taxon>Rhabditida</taxon>
        <taxon>Rhabditina</taxon>
        <taxon>Diplogasteromorpha</taxon>
        <taxon>Diplogasteroidea</taxon>
        <taxon>Neodiplogasteridae</taxon>
        <taxon>Pristionchus</taxon>
    </lineage>
</organism>
<keyword evidence="1" id="KW-1133">Transmembrane helix</keyword>
<name>A0AAV5SS41_9BILA</name>
<dbReference type="AlphaFoldDB" id="A0AAV5SS41"/>
<proteinExistence type="predicted"/>
<keyword evidence="1" id="KW-0472">Membrane</keyword>
<dbReference type="GO" id="GO:0006506">
    <property type="term" value="P:GPI anchor biosynthetic process"/>
    <property type="evidence" value="ECO:0007669"/>
    <property type="project" value="InterPro"/>
</dbReference>
<sequence length="200" mass="22625">MISIIHSGNQFNTSEHSQRIAKETADYWSCLNLTRDSEARYGTRLEDDVVVLPSLRPMIASLIYQMDVTVGKVDYAKLYHTNKRRYISNVPQIIAVSLLLSSLLHWLLSPRPVLSLMGCLFLLIHLRNQGNLFPADFRYAVTGSVYVTASESCCTPAVFFRTSSIPDSLMLEKSFTGRAKDHILDESRFIGRESDFNLVS</sequence>